<evidence type="ECO:0000256" key="1">
    <source>
        <dbReference type="ARBA" id="ARBA00022737"/>
    </source>
</evidence>
<reference evidence="6" key="1">
    <citation type="journal article" date="2021" name="Nat. Commun.">
        <title>Genetic determinants of endophytism in the Arabidopsis root mycobiome.</title>
        <authorList>
            <person name="Mesny F."/>
            <person name="Miyauchi S."/>
            <person name="Thiergart T."/>
            <person name="Pickel B."/>
            <person name="Atanasova L."/>
            <person name="Karlsson M."/>
            <person name="Huettel B."/>
            <person name="Barry K.W."/>
            <person name="Haridas S."/>
            <person name="Chen C."/>
            <person name="Bauer D."/>
            <person name="Andreopoulos W."/>
            <person name="Pangilinan J."/>
            <person name="LaButti K."/>
            <person name="Riley R."/>
            <person name="Lipzen A."/>
            <person name="Clum A."/>
            <person name="Drula E."/>
            <person name="Henrissat B."/>
            <person name="Kohler A."/>
            <person name="Grigoriev I.V."/>
            <person name="Martin F.M."/>
            <person name="Hacquard S."/>
        </authorList>
    </citation>
    <scope>NUCLEOTIDE SEQUENCE</scope>
    <source>
        <strain evidence="6">MPI-CAGE-CH-0230</strain>
    </source>
</reference>
<evidence type="ECO:0000256" key="3">
    <source>
        <dbReference type="SAM" id="Coils"/>
    </source>
</evidence>
<dbReference type="CDD" id="cd22449">
    <property type="entry name" value="KH-I_ScSCP160_rpt4"/>
    <property type="match status" value="1"/>
</dbReference>
<keyword evidence="7" id="KW-1185">Reference proteome</keyword>
<dbReference type="SMART" id="SM00322">
    <property type="entry name" value="KH"/>
    <property type="match status" value="10"/>
</dbReference>
<dbReference type="PROSITE" id="PS50084">
    <property type="entry name" value="KH_TYPE_1"/>
    <property type="match status" value="9"/>
</dbReference>
<comment type="caution">
    <text evidence="6">The sequence shown here is derived from an EMBL/GenBank/DDBJ whole genome shotgun (WGS) entry which is preliminary data.</text>
</comment>
<dbReference type="GeneID" id="70178782"/>
<dbReference type="InterPro" id="IPR004088">
    <property type="entry name" value="KH_dom_type_1"/>
</dbReference>
<dbReference type="Pfam" id="PF00013">
    <property type="entry name" value="KH_1"/>
    <property type="match status" value="7"/>
</dbReference>
<dbReference type="PANTHER" id="PTHR10627">
    <property type="entry name" value="SCP160"/>
    <property type="match status" value="1"/>
</dbReference>
<feature type="domain" description="K Homology" evidence="5">
    <location>
        <begin position="1087"/>
        <end position="1195"/>
    </location>
</feature>
<keyword evidence="1" id="KW-0677">Repeat</keyword>
<evidence type="ECO:0000313" key="6">
    <source>
        <dbReference type="EMBL" id="KAH7040257.1"/>
    </source>
</evidence>
<name>A0A9P9BVZ3_9PEZI</name>
<gene>
    <name evidence="6" type="ORF">B0I36DRAFT_233540</name>
</gene>
<dbReference type="GO" id="GO:0003729">
    <property type="term" value="F:mRNA binding"/>
    <property type="evidence" value="ECO:0007669"/>
    <property type="project" value="TreeGrafter"/>
</dbReference>
<feature type="domain" description="K Homology" evidence="5">
    <location>
        <begin position="766"/>
        <end position="856"/>
    </location>
</feature>
<protein>
    <submittedName>
        <fullName evidence="6">RNA binding effector protein Scp160</fullName>
    </submittedName>
</protein>
<feature type="domain" description="K Homology" evidence="5">
    <location>
        <begin position="937"/>
        <end position="1014"/>
    </location>
</feature>
<feature type="domain" description="K Homology" evidence="5">
    <location>
        <begin position="1018"/>
        <end position="1086"/>
    </location>
</feature>
<dbReference type="CDD" id="cd22448">
    <property type="entry name" value="KH-I_ScSCP160_rpt3"/>
    <property type="match status" value="1"/>
</dbReference>
<evidence type="ECO:0000259" key="5">
    <source>
        <dbReference type="SMART" id="SM00322"/>
    </source>
</evidence>
<dbReference type="OrthoDB" id="10027144at2759"/>
<dbReference type="Pfam" id="PF22952">
    <property type="entry name" value="KH_11"/>
    <property type="match status" value="1"/>
</dbReference>
<dbReference type="CDD" id="cd02394">
    <property type="entry name" value="KH-I_Vigilin_rpt6"/>
    <property type="match status" value="1"/>
</dbReference>
<feature type="region of interest" description="Disordered" evidence="4">
    <location>
        <begin position="808"/>
        <end position="844"/>
    </location>
</feature>
<feature type="compositionally biased region" description="Polar residues" evidence="4">
    <location>
        <begin position="104"/>
        <end position="115"/>
    </location>
</feature>
<keyword evidence="3" id="KW-0175">Coiled coil</keyword>
<feature type="domain" description="K Homology" evidence="5">
    <location>
        <begin position="283"/>
        <end position="373"/>
    </location>
</feature>
<feature type="coiled-coil region" evidence="3">
    <location>
        <begin position="358"/>
        <end position="385"/>
    </location>
</feature>
<accession>A0A9P9BVZ3</accession>
<dbReference type="GO" id="GO:0005737">
    <property type="term" value="C:cytoplasm"/>
    <property type="evidence" value="ECO:0007669"/>
    <property type="project" value="TreeGrafter"/>
</dbReference>
<feature type="domain" description="K Homology" evidence="5">
    <location>
        <begin position="1201"/>
        <end position="1268"/>
    </location>
</feature>
<dbReference type="Gene3D" id="3.30.1370.10">
    <property type="entry name" value="K Homology domain, type 1"/>
    <property type="match status" value="10"/>
</dbReference>
<dbReference type="CDD" id="cd22408">
    <property type="entry name" value="KH-I_Vigilin_rpt4"/>
    <property type="match status" value="1"/>
</dbReference>
<evidence type="ECO:0000256" key="4">
    <source>
        <dbReference type="SAM" id="MobiDB-lite"/>
    </source>
</evidence>
<feature type="domain" description="K Homology" evidence="5">
    <location>
        <begin position="699"/>
        <end position="762"/>
    </location>
</feature>
<dbReference type="Proteomes" id="UP000756346">
    <property type="component" value="Unassembled WGS sequence"/>
</dbReference>
<feature type="region of interest" description="Disordered" evidence="4">
    <location>
        <begin position="1"/>
        <end position="82"/>
    </location>
</feature>
<dbReference type="CDD" id="cd00105">
    <property type="entry name" value="KH-I"/>
    <property type="match status" value="1"/>
</dbReference>
<dbReference type="InterPro" id="IPR004087">
    <property type="entry name" value="KH_dom"/>
</dbReference>
<feature type="compositionally biased region" description="Low complexity" evidence="4">
    <location>
        <begin position="52"/>
        <end position="66"/>
    </location>
</feature>
<evidence type="ECO:0000256" key="2">
    <source>
        <dbReference type="PROSITE-ProRule" id="PRU00117"/>
    </source>
</evidence>
<feature type="domain" description="K Homology" evidence="5">
    <location>
        <begin position="378"/>
        <end position="445"/>
    </location>
</feature>
<feature type="region of interest" description="Disordered" evidence="4">
    <location>
        <begin position="99"/>
        <end position="125"/>
    </location>
</feature>
<dbReference type="AlphaFoldDB" id="A0A9P9BVZ3"/>
<dbReference type="PANTHER" id="PTHR10627:SF31">
    <property type="entry name" value="DODECA-SATELLITE-BINDING PROTEIN 1, ISOFORM A"/>
    <property type="match status" value="1"/>
</dbReference>
<proteinExistence type="predicted"/>
<sequence>MADNLSAAERLKQQHAENPLQVTVEDVPDEDLPAPSVSGDSSAAPSWAPTMSAKAAGKQKAAPASSLDTGSHEAFPSLGGPAGAKTNVTPIWGGANGKPAAASWSANGTPRSATPASGIATPTAAPKAVSIPGRHVESYVLEASHIMPRNQLRRPIPDIVKDINRKSRAVINQVNGPNGSLKFNATGPQDKAQQALRDLIQQIGAKTSHKVTIPSSARAHIIGKQGSMIKAIQEKSGAKVQLPKVDEADDDEDGTIDVLIEGNALAVATARDEINKIAGERSANVSSRLKSVPAEFYPFIAGPSNNFVSALEANHGVQIRVPPHQAWAQAVPQMPTAGQRLAFQPSNQENYIQLAGDRNAVQAARAEIERRVHDLQNQLQMDQVEIASGRHQFIIGDRGVNLDDFLAETNCSIILPTEAGVDTVTVIGPADDITRGLEKAYELAMEIKSSPFDVSKYHGLNPTNAPAYSRDMARYLQRRKEFERLEKLHNVHINAAHSEGVAKPWDIFAREGKNFIRSQKEIASIVNSHPPSRLATVPVDPFFHSYLRSDVSPKLQQQHGVYLVVPENHETGYPALLVFEGETTPGADYQVPQKVPSPQDLKTFQQGLNDARKFILDLISQQEQITTETIEVPTKIQDRLRKYIKKEQDETIRAQGGIPVRVSVRGTTVTMRGTATSVAQLAEKSRAFVAQEIEDDKERGFTLKFDFPQKHANHLIGKGGSHINELREKFDVDIQVENGEVELKGPKAKAERAKSHILSLGRQWSDETAHVLKIDPKFHRELIGAQGAQIHRLQNRYGVHINFPRVAKASKDDESVADAGSDAGKPRRQQGPDEVTIRGPKKGADEARDEIFSLFQYLKENSHVATVTVQQKQLPSLIGSGGAAMDELRQQTGAKVDIPNDRSESENGLVEIQIKGTKSQVAEAKKIIEEKRAVFDDTVTRTVEVDRKWHKNLIGPGGATLRDIVINAGGPEDRRLQARTIQFPKQDADGNGIKVEGRKDVVDKIIAAIEAAVAQRESQVTEVLEVPTDKHRSLIGRGGEAKRQLESQFNVAIDIPRQGSGQTGVKIAGLPADVEKAKEHIASLVKEQAGETVQVPRKYHHSIAENGQFFRKLRNDHKVTVDHAGEALPAKPQASAPATSGSLPLITDDAESAGDVHSWNIVESVSTEEGDIPWVLKGNPESIEKAKKLIASALEQAQKSNATGYLVLADPSTYRYVIGQGGSKVNSIRKQSGCKIQVPRDSKEDAIEVTGSKEGCEKAKTLILEAVREGLASRRD</sequence>
<feature type="domain" description="K Homology" evidence="5">
    <location>
        <begin position="861"/>
        <end position="933"/>
    </location>
</feature>
<keyword evidence="2" id="KW-0694">RNA-binding</keyword>
<dbReference type="InterPro" id="IPR054548">
    <property type="entry name" value="SCP160-like_KH"/>
</dbReference>
<organism evidence="6 7">
    <name type="scientific">Microdochium trichocladiopsis</name>
    <dbReference type="NCBI Taxonomy" id="1682393"/>
    <lineage>
        <taxon>Eukaryota</taxon>
        <taxon>Fungi</taxon>
        <taxon>Dikarya</taxon>
        <taxon>Ascomycota</taxon>
        <taxon>Pezizomycotina</taxon>
        <taxon>Sordariomycetes</taxon>
        <taxon>Xylariomycetidae</taxon>
        <taxon>Xylariales</taxon>
        <taxon>Microdochiaceae</taxon>
        <taxon>Microdochium</taxon>
    </lineage>
</organism>
<dbReference type="EMBL" id="JAGTJQ010000001">
    <property type="protein sequence ID" value="KAH7040257.1"/>
    <property type="molecule type" value="Genomic_DNA"/>
</dbReference>
<dbReference type="SUPFAM" id="SSF54791">
    <property type="entry name" value="Eukaryotic type KH-domain (KH-domain type I)"/>
    <property type="match status" value="9"/>
</dbReference>
<dbReference type="InterPro" id="IPR036612">
    <property type="entry name" value="KH_dom_type_1_sf"/>
</dbReference>
<evidence type="ECO:0000313" key="7">
    <source>
        <dbReference type="Proteomes" id="UP000756346"/>
    </source>
</evidence>
<feature type="domain" description="K Homology" evidence="5">
    <location>
        <begin position="205"/>
        <end position="279"/>
    </location>
</feature>
<dbReference type="RefSeq" id="XP_046018312.1">
    <property type="nucleotide sequence ID" value="XM_046149236.1"/>
</dbReference>